<keyword evidence="2" id="KW-1185">Reference proteome</keyword>
<gene>
    <name evidence="1" type="ORF">BIT28_23920</name>
</gene>
<evidence type="ECO:0000313" key="1">
    <source>
        <dbReference type="EMBL" id="OLQ71714.1"/>
    </source>
</evidence>
<dbReference type="EMBL" id="MJIL01000093">
    <property type="protein sequence ID" value="OLQ71714.1"/>
    <property type="molecule type" value="Genomic_DNA"/>
</dbReference>
<dbReference type="Proteomes" id="UP000186905">
    <property type="component" value="Unassembled WGS sequence"/>
</dbReference>
<proteinExistence type="predicted"/>
<comment type="caution">
    <text evidence="1">The sequence shown here is derived from an EMBL/GenBank/DDBJ whole genome shotgun (WGS) entry which is preliminary data.</text>
</comment>
<accession>A0A1Q9GBI8</accession>
<organism evidence="1 2">
    <name type="scientific">Photobacterium proteolyticum</name>
    <dbReference type="NCBI Taxonomy" id="1903952"/>
    <lineage>
        <taxon>Bacteria</taxon>
        <taxon>Pseudomonadati</taxon>
        <taxon>Pseudomonadota</taxon>
        <taxon>Gammaproteobacteria</taxon>
        <taxon>Vibrionales</taxon>
        <taxon>Vibrionaceae</taxon>
        <taxon>Photobacterium</taxon>
    </lineage>
</organism>
<sequence length="60" mass="6566">MGNSCSKNSLYISFEDEALFSSALANYMADKTVDVIYNVDTPKKTARGHAAITCKLISIF</sequence>
<name>A0A1Q9GBI8_9GAMM</name>
<dbReference type="AlphaFoldDB" id="A0A1Q9GBI8"/>
<evidence type="ECO:0000313" key="2">
    <source>
        <dbReference type="Proteomes" id="UP000186905"/>
    </source>
</evidence>
<reference evidence="1 2" key="1">
    <citation type="submission" date="2016-09" db="EMBL/GenBank/DDBJ databases">
        <title>Photobacterium proteolyticum sp. nov. a protease producing bacterium isolated from ocean sediments of Laizhou Bay.</title>
        <authorList>
            <person name="Li Y."/>
        </authorList>
    </citation>
    <scope>NUCLEOTIDE SEQUENCE [LARGE SCALE GENOMIC DNA]</scope>
    <source>
        <strain evidence="1 2">13-12</strain>
    </source>
</reference>
<dbReference type="STRING" id="1903952.BIT28_23920"/>
<protein>
    <submittedName>
        <fullName evidence="1">Uncharacterized protein</fullName>
    </submittedName>
</protein>